<protein>
    <submittedName>
        <fullName evidence="10">Cell wall degradation protein</fullName>
    </submittedName>
</protein>
<evidence type="ECO:0000313" key="10">
    <source>
        <dbReference type="EMBL" id="TKB48978.1"/>
    </source>
</evidence>
<dbReference type="GO" id="GO:0004180">
    <property type="term" value="F:carboxypeptidase activity"/>
    <property type="evidence" value="ECO:0007669"/>
    <property type="project" value="UniProtKB-ARBA"/>
</dbReference>
<evidence type="ECO:0000256" key="8">
    <source>
        <dbReference type="SAM" id="SignalP"/>
    </source>
</evidence>
<dbReference type="OrthoDB" id="9778545at2"/>
<dbReference type="InterPro" id="IPR002477">
    <property type="entry name" value="Peptidoglycan-bd-like"/>
</dbReference>
<evidence type="ECO:0000256" key="2">
    <source>
        <dbReference type="ARBA" id="ARBA00005992"/>
    </source>
</evidence>
<feature type="active site" description="Proton donor/acceptor" evidence="7">
    <location>
        <position position="387"/>
    </location>
</feature>
<feature type="chain" id="PRO_5020239269" evidence="8">
    <location>
        <begin position="23"/>
        <end position="495"/>
    </location>
</feature>
<dbReference type="SUPFAM" id="SSF47090">
    <property type="entry name" value="PGBD-like"/>
    <property type="match status" value="1"/>
</dbReference>
<evidence type="ECO:0000313" key="11">
    <source>
        <dbReference type="Proteomes" id="UP000305674"/>
    </source>
</evidence>
<dbReference type="Pfam" id="PF03734">
    <property type="entry name" value="YkuD"/>
    <property type="match status" value="1"/>
</dbReference>
<proteinExistence type="inferred from homology"/>
<dbReference type="InterPro" id="IPR052905">
    <property type="entry name" value="LD-transpeptidase_YkuD-like"/>
</dbReference>
<feature type="signal peptide" evidence="8">
    <location>
        <begin position="1"/>
        <end position="22"/>
    </location>
</feature>
<dbReference type="GO" id="GO:0008360">
    <property type="term" value="P:regulation of cell shape"/>
    <property type="evidence" value="ECO:0007669"/>
    <property type="project" value="UniProtKB-UniRule"/>
</dbReference>
<dbReference type="SUPFAM" id="SSF141523">
    <property type="entry name" value="L,D-transpeptidase catalytic domain-like"/>
    <property type="match status" value="1"/>
</dbReference>
<evidence type="ECO:0000256" key="1">
    <source>
        <dbReference type="ARBA" id="ARBA00004752"/>
    </source>
</evidence>
<name>A0A4U1BDW6_9GAMM</name>
<keyword evidence="6 7" id="KW-0961">Cell wall biogenesis/degradation</keyword>
<dbReference type="Proteomes" id="UP000305674">
    <property type="component" value="Unassembled WGS sequence"/>
</dbReference>
<keyword evidence="11" id="KW-1185">Reference proteome</keyword>
<evidence type="ECO:0000256" key="4">
    <source>
        <dbReference type="ARBA" id="ARBA00022960"/>
    </source>
</evidence>
<dbReference type="GO" id="GO:0009252">
    <property type="term" value="P:peptidoglycan biosynthetic process"/>
    <property type="evidence" value="ECO:0007669"/>
    <property type="project" value="UniProtKB-UniPathway"/>
</dbReference>
<keyword evidence="4 7" id="KW-0133">Cell shape</keyword>
<keyword evidence="5 7" id="KW-0573">Peptidoglycan synthesis</keyword>
<dbReference type="AlphaFoldDB" id="A0A4U1BDW6"/>
<dbReference type="PROSITE" id="PS52029">
    <property type="entry name" value="LD_TPASE"/>
    <property type="match status" value="1"/>
</dbReference>
<evidence type="ECO:0000256" key="5">
    <source>
        <dbReference type="ARBA" id="ARBA00022984"/>
    </source>
</evidence>
<dbReference type="PANTHER" id="PTHR41533">
    <property type="entry name" value="L,D-TRANSPEPTIDASE HI_1667-RELATED"/>
    <property type="match status" value="1"/>
</dbReference>
<feature type="domain" description="L,D-TPase catalytic" evidence="9">
    <location>
        <begin position="255"/>
        <end position="435"/>
    </location>
</feature>
<dbReference type="InterPro" id="IPR036366">
    <property type="entry name" value="PGBDSf"/>
</dbReference>
<dbReference type="RefSeq" id="WP_136853171.1">
    <property type="nucleotide sequence ID" value="NZ_SWCI01000005.1"/>
</dbReference>
<comment type="similarity">
    <text evidence="2">Belongs to the YkuD family.</text>
</comment>
<dbReference type="InterPro" id="IPR005490">
    <property type="entry name" value="LD_TPept_cat_dom"/>
</dbReference>
<evidence type="ECO:0000256" key="3">
    <source>
        <dbReference type="ARBA" id="ARBA00022679"/>
    </source>
</evidence>
<dbReference type="UniPathway" id="UPA00219"/>
<comment type="pathway">
    <text evidence="1 7">Cell wall biogenesis; peptidoglycan biosynthesis.</text>
</comment>
<dbReference type="CDD" id="cd16913">
    <property type="entry name" value="YkuD_like"/>
    <property type="match status" value="1"/>
</dbReference>
<keyword evidence="8" id="KW-0732">Signal</keyword>
<sequence length="495" mass="56257">MVRGLSLLAILCCLWGAGLVHAARQEAGGQQLAADELTRQLAFLSAANLSPQLSSAHQALIDPGLPPEQRDELLFLGFQLIRAFNQQLRARPLGEDGLGDAPFLLQTAEGGEYPLIKAAHRGEIWQRVAELAPEGVRYLRARDRVDALMRLESIPWPDFPSDSLIEPGQRHPQVIDVRQVLTWLGDHRGPDRGEVYDPGLVDSVRRFQRRHGLAADGVVGPRTQAWLRVTPRVRAQRLARNILRQWHDRMAFDASYLLVNIPDYRLRWITPQGERFSARVVVGRNSRRTPRMATEVVSLVVNPSWNVPRSILRRDLLPKIRRSGDYVSRQGFDAFTLSGEPVHFPPEKWQQVARGPFPYRLSQRPGDGNALGRFKFHLTNSRAIYLHDTAEPELFDRQQRALSSGCVRVEEAELLARQLAFEGEVDEAGFDLARSLGETRWFRLRRPLPVYLVYWSAWLNDKGVAHYRRDIYHQDGDLDHKMAIAMAQGNQDKGD</sequence>
<dbReference type="EMBL" id="SWCI01000005">
    <property type="protein sequence ID" value="TKB48978.1"/>
    <property type="molecule type" value="Genomic_DNA"/>
</dbReference>
<dbReference type="InterPro" id="IPR038063">
    <property type="entry name" value="Transpep_catalytic_dom"/>
</dbReference>
<feature type="active site" description="Nucleophile" evidence="7">
    <location>
        <position position="406"/>
    </location>
</feature>
<dbReference type="GO" id="GO:0071555">
    <property type="term" value="P:cell wall organization"/>
    <property type="evidence" value="ECO:0007669"/>
    <property type="project" value="UniProtKB-UniRule"/>
</dbReference>
<gene>
    <name evidence="10" type="ORF">FCL40_10080</name>
</gene>
<organism evidence="10 11">
    <name type="scientific">Ferrimonas sediminicola</name>
    <dbReference type="NCBI Taxonomy" id="2569538"/>
    <lineage>
        <taxon>Bacteria</taxon>
        <taxon>Pseudomonadati</taxon>
        <taxon>Pseudomonadota</taxon>
        <taxon>Gammaproteobacteria</taxon>
        <taxon>Alteromonadales</taxon>
        <taxon>Ferrimonadaceae</taxon>
        <taxon>Ferrimonas</taxon>
    </lineage>
</organism>
<comment type="caution">
    <text evidence="10">The sequence shown here is derived from an EMBL/GenBank/DDBJ whole genome shotgun (WGS) entry which is preliminary data.</text>
</comment>
<dbReference type="Gene3D" id="1.10.101.10">
    <property type="entry name" value="PGBD-like superfamily/PGBD"/>
    <property type="match status" value="1"/>
</dbReference>
<dbReference type="Gene3D" id="2.40.440.10">
    <property type="entry name" value="L,D-transpeptidase catalytic domain-like"/>
    <property type="match status" value="1"/>
</dbReference>
<dbReference type="GO" id="GO:0016740">
    <property type="term" value="F:transferase activity"/>
    <property type="evidence" value="ECO:0007669"/>
    <property type="project" value="UniProtKB-KW"/>
</dbReference>
<evidence type="ECO:0000256" key="7">
    <source>
        <dbReference type="PROSITE-ProRule" id="PRU01373"/>
    </source>
</evidence>
<dbReference type="PANTHER" id="PTHR41533:SF1">
    <property type="entry name" value="L,D-TRANSPEPTIDASE YCBB-RELATED"/>
    <property type="match status" value="1"/>
</dbReference>
<accession>A0A4U1BDW6</accession>
<dbReference type="Pfam" id="PF01471">
    <property type="entry name" value="PG_binding_1"/>
    <property type="match status" value="1"/>
</dbReference>
<evidence type="ECO:0000259" key="9">
    <source>
        <dbReference type="PROSITE" id="PS52029"/>
    </source>
</evidence>
<dbReference type="InterPro" id="IPR036365">
    <property type="entry name" value="PGBD-like_sf"/>
</dbReference>
<evidence type="ECO:0000256" key="6">
    <source>
        <dbReference type="ARBA" id="ARBA00023316"/>
    </source>
</evidence>
<reference evidence="10 11" key="1">
    <citation type="submission" date="2019-04" db="EMBL/GenBank/DDBJ databases">
        <authorList>
            <person name="Hwang J.C."/>
        </authorList>
    </citation>
    <scope>NUCLEOTIDE SEQUENCE [LARGE SCALE GENOMIC DNA]</scope>
    <source>
        <strain evidence="10 11">IMCC35001</strain>
    </source>
</reference>
<keyword evidence="3" id="KW-0808">Transferase</keyword>